<dbReference type="CDD" id="cd00995">
    <property type="entry name" value="PBP2_NikA_DppA_OppA_like"/>
    <property type="match status" value="1"/>
</dbReference>
<comment type="subcellular location">
    <subcellularLocation>
        <location evidence="1">Cell membrane</location>
        <topology evidence="1">Lipid-anchor</topology>
    </subcellularLocation>
</comment>
<evidence type="ECO:0000256" key="3">
    <source>
        <dbReference type="ARBA" id="ARBA00022448"/>
    </source>
</evidence>
<evidence type="ECO:0000256" key="4">
    <source>
        <dbReference type="ARBA" id="ARBA00022729"/>
    </source>
</evidence>
<dbReference type="PANTHER" id="PTHR30290">
    <property type="entry name" value="PERIPLASMIC BINDING COMPONENT OF ABC TRANSPORTER"/>
    <property type="match status" value="1"/>
</dbReference>
<dbReference type="GO" id="GO:0015833">
    <property type="term" value="P:peptide transport"/>
    <property type="evidence" value="ECO:0007669"/>
    <property type="project" value="TreeGrafter"/>
</dbReference>
<comment type="similarity">
    <text evidence="2">Belongs to the bacterial solute-binding protein 5 family.</text>
</comment>
<evidence type="ECO:0000259" key="7">
    <source>
        <dbReference type="Pfam" id="PF00496"/>
    </source>
</evidence>
<feature type="domain" description="Solute-binding protein family 5" evidence="7">
    <location>
        <begin position="80"/>
        <end position="455"/>
    </location>
</feature>
<keyword evidence="3" id="KW-0813">Transport</keyword>
<evidence type="ECO:0000313" key="8">
    <source>
        <dbReference type="EMBL" id="NYI91967.1"/>
    </source>
</evidence>
<dbReference type="InterPro" id="IPR030678">
    <property type="entry name" value="Peptide/Ni-bd"/>
</dbReference>
<evidence type="ECO:0000256" key="2">
    <source>
        <dbReference type="ARBA" id="ARBA00005695"/>
    </source>
</evidence>
<feature type="chain" id="PRO_5032824883" evidence="6">
    <location>
        <begin position="32"/>
        <end position="602"/>
    </location>
</feature>
<gene>
    <name evidence="8" type="ORF">HNR02_005342</name>
</gene>
<feature type="transmembrane region" description="Helical" evidence="5">
    <location>
        <begin position="572"/>
        <end position="592"/>
    </location>
</feature>
<keyword evidence="5" id="KW-0472">Membrane</keyword>
<accession>A0A853BBA5</accession>
<keyword evidence="5" id="KW-0812">Transmembrane</keyword>
<reference evidence="8 9" key="1">
    <citation type="submission" date="2020-07" db="EMBL/GenBank/DDBJ databases">
        <title>Sequencing the genomes of 1000 actinobacteria strains.</title>
        <authorList>
            <person name="Klenk H.-P."/>
        </authorList>
    </citation>
    <scope>NUCLEOTIDE SEQUENCE [LARGE SCALE GENOMIC DNA]</scope>
    <source>
        <strain evidence="8 9">DSM 104006</strain>
    </source>
</reference>
<sequence>MGMRFPRRGRAAVAVGVAALVAGPFVPVAQAQEQGPVLRVALVQEIDHLNPFLASFASSTMVGRMTWEFLTLPSAEDNTPAPGLAESWTTSPDKLTWTYQIRDGVKWSDGQPVTAKDAAYTFTRIMTDENAQEANGTYVENFESVTAPDDHTLVIRTKTPQASMTALDVPIVPEHIWANQPDMDNPATDEVPVVGVGDGPFLITEYRPNELVRLKANPDYWRGKSQVGELQFITYKSAEAAVHALQNNEVDFVNRLTSTQFDTLKNADGITTNQATGRRYRELILNHGAQTLSRQPIGDGNPVLKDVRVRQAIARALDPQTLVDKVLGGYGQTGGGIVPASFPTYHWEPAANERYTFDTAAANAQLDQAGYPRGAEGTRIGPDGKPIELRLLGRASEDFALRASDYVVSWLGDIGIKVTKQLVSDNEVDERTNNGDYDLAFSGWGTNPDPDYILSKQTCAALPAVPGSSSSTAFFCDPEFDRLYAAQSTEFDQATRADLVKQAQARYYTQVPSIVLDYDNVLEAYRSDTFANFPKQPANTGQIMEQSGYWGFYGATPAQGGSGGGGGLSTGAWIGIGAGIVVVLAIAGTAAGRRRKSSEDTE</sequence>
<evidence type="ECO:0000256" key="5">
    <source>
        <dbReference type="SAM" id="Phobius"/>
    </source>
</evidence>
<dbReference type="PIRSF" id="PIRSF002741">
    <property type="entry name" value="MppA"/>
    <property type="match status" value="1"/>
</dbReference>
<dbReference type="InterPro" id="IPR039424">
    <property type="entry name" value="SBP_5"/>
</dbReference>
<name>A0A853BBA5_9PSEU</name>
<dbReference type="InterPro" id="IPR023765">
    <property type="entry name" value="SBP_5_CS"/>
</dbReference>
<evidence type="ECO:0000256" key="6">
    <source>
        <dbReference type="SAM" id="SignalP"/>
    </source>
</evidence>
<dbReference type="PANTHER" id="PTHR30290:SF10">
    <property type="entry name" value="PERIPLASMIC OLIGOPEPTIDE-BINDING PROTEIN-RELATED"/>
    <property type="match status" value="1"/>
</dbReference>
<dbReference type="Pfam" id="PF00496">
    <property type="entry name" value="SBP_bac_5"/>
    <property type="match status" value="1"/>
</dbReference>
<dbReference type="EMBL" id="JACCFK010000002">
    <property type="protein sequence ID" value="NYI91967.1"/>
    <property type="molecule type" value="Genomic_DNA"/>
</dbReference>
<evidence type="ECO:0000313" key="9">
    <source>
        <dbReference type="Proteomes" id="UP000549616"/>
    </source>
</evidence>
<dbReference type="AlphaFoldDB" id="A0A853BBA5"/>
<organism evidence="8 9">
    <name type="scientific">Amycolatopsis endophytica</name>
    <dbReference type="NCBI Taxonomy" id="860233"/>
    <lineage>
        <taxon>Bacteria</taxon>
        <taxon>Bacillati</taxon>
        <taxon>Actinomycetota</taxon>
        <taxon>Actinomycetes</taxon>
        <taxon>Pseudonocardiales</taxon>
        <taxon>Pseudonocardiaceae</taxon>
        <taxon>Amycolatopsis</taxon>
    </lineage>
</organism>
<dbReference type="Gene3D" id="3.10.105.10">
    <property type="entry name" value="Dipeptide-binding Protein, Domain 3"/>
    <property type="match status" value="1"/>
</dbReference>
<comment type="caution">
    <text evidence="8">The sequence shown here is derived from an EMBL/GenBank/DDBJ whole genome shotgun (WGS) entry which is preliminary data.</text>
</comment>
<dbReference type="GO" id="GO:0043190">
    <property type="term" value="C:ATP-binding cassette (ABC) transporter complex"/>
    <property type="evidence" value="ECO:0007669"/>
    <property type="project" value="InterPro"/>
</dbReference>
<dbReference type="Proteomes" id="UP000549616">
    <property type="component" value="Unassembled WGS sequence"/>
</dbReference>
<proteinExistence type="inferred from homology"/>
<dbReference type="InterPro" id="IPR000914">
    <property type="entry name" value="SBP_5_dom"/>
</dbReference>
<dbReference type="Gene3D" id="3.40.190.10">
    <property type="entry name" value="Periplasmic binding protein-like II"/>
    <property type="match status" value="1"/>
</dbReference>
<keyword evidence="4 6" id="KW-0732">Signal</keyword>
<dbReference type="SUPFAM" id="SSF53850">
    <property type="entry name" value="Periplasmic binding protein-like II"/>
    <property type="match status" value="1"/>
</dbReference>
<feature type="signal peptide" evidence="6">
    <location>
        <begin position="1"/>
        <end position="31"/>
    </location>
</feature>
<evidence type="ECO:0000256" key="1">
    <source>
        <dbReference type="ARBA" id="ARBA00004193"/>
    </source>
</evidence>
<keyword evidence="9" id="KW-1185">Reference proteome</keyword>
<keyword evidence="5" id="KW-1133">Transmembrane helix</keyword>
<dbReference type="GO" id="GO:0042597">
    <property type="term" value="C:periplasmic space"/>
    <property type="evidence" value="ECO:0007669"/>
    <property type="project" value="UniProtKB-ARBA"/>
</dbReference>
<dbReference type="PROSITE" id="PS01040">
    <property type="entry name" value="SBP_BACTERIAL_5"/>
    <property type="match status" value="1"/>
</dbReference>
<protein>
    <submittedName>
        <fullName evidence="8">Peptide/nickel transport system substrate-binding protein</fullName>
    </submittedName>
</protein>
<dbReference type="GO" id="GO:1904680">
    <property type="term" value="F:peptide transmembrane transporter activity"/>
    <property type="evidence" value="ECO:0007669"/>
    <property type="project" value="TreeGrafter"/>
</dbReference>